<sequence>MVSVASCVRRCSFHLLNVFLAAVLIMFAVYHTTDTRSSALDYQPTREIIVGSVSKIRDDSVMERLVDDTANESRVEVSANESRVEVSVSGGRVDSVLSGCDLFSGKWVYDNKSYPLYKDRECGFMFDDLACEKYGRKDLDYQRWRWQPHACDLPRFEGKAFLERIRGKRIVFVGDSINRNQWVSMVCLVESSIPNLSPEVKYMHLEGSLYTFKATEYNASIDFYWSPMLVESNNDNPSNHTGSNRMVKIGAIEKHATQWGDADLLVFNSYLWWRTLKLKVLLGGSFEDPVYKEVKMLRCYKMALQTWSKWLDTHINRTKTQLFFVSSSATHSRAEEWGMPKDENCFGETKPISKDGYWGSGSDPKMMQITEAEISKLKTRGLKIQMLNITQLSEYRKDGHPSVYRKLWRPLSAQQLSDPRNYADCSHWCLPGVPDVWNELLSAYLLHQY</sequence>
<comment type="caution">
    <text evidence="1">The sequence shown here is derived from an EMBL/GenBank/DDBJ whole genome shotgun (WGS) entry which is preliminary data.</text>
</comment>
<dbReference type="Proteomes" id="UP000828048">
    <property type="component" value="Chromosome 1"/>
</dbReference>
<name>A0ACB7XNY9_9ERIC</name>
<reference evidence="1 2" key="1">
    <citation type="journal article" date="2021" name="Hortic Res">
        <title>High-quality reference genome and annotation aids understanding of berry development for evergreen blueberry (Vaccinium darrowii).</title>
        <authorList>
            <person name="Yu J."/>
            <person name="Hulse-Kemp A.M."/>
            <person name="Babiker E."/>
            <person name="Staton M."/>
        </authorList>
    </citation>
    <scope>NUCLEOTIDE SEQUENCE [LARGE SCALE GENOMIC DNA]</scope>
    <source>
        <strain evidence="2">cv. NJ 8807/NJ 8810</strain>
        <tissue evidence="1">Young leaf</tissue>
    </source>
</reference>
<keyword evidence="2" id="KW-1185">Reference proteome</keyword>
<evidence type="ECO:0000313" key="1">
    <source>
        <dbReference type="EMBL" id="KAH7842529.1"/>
    </source>
</evidence>
<protein>
    <submittedName>
        <fullName evidence="1">Uncharacterized protein</fullName>
    </submittedName>
</protein>
<proteinExistence type="predicted"/>
<dbReference type="EMBL" id="CM037151">
    <property type="protein sequence ID" value="KAH7842529.1"/>
    <property type="molecule type" value="Genomic_DNA"/>
</dbReference>
<accession>A0ACB7XNY9</accession>
<evidence type="ECO:0000313" key="2">
    <source>
        <dbReference type="Proteomes" id="UP000828048"/>
    </source>
</evidence>
<organism evidence="1 2">
    <name type="scientific">Vaccinium darrowii</name>
    <dbReference type="NCBI Taxonomy" id="229202"/>
    <lineage>
        <taxon>Eukaryota</taxon>
        <taxon>Viridiplantae</taxon>
        <taxon>Streptophyta</taxon>
        <taxon>Embryophyta</taxon>
        <taxon>Tracheophyta</taxon>
        <taxon>Spermatophyta</taxon>
        <taxon>Magnoliopsida</taxon>
        <taxon>eudicotyledons</taxon>
        <taxon>Gunneridae</taxon>
        <taxon>Pentapetalae</taxon>
        <taxon>asterids</taxon>
        <taxon>Ericales</taxon>
        <taxon>Ericaceae</taxon>
        <taxon>Vaccinioideae</taxon>
        <taxon>Vaccinieae</taxon>
        <taxon>Vaccinium</taxon>
    </lineage>
</organism>
<gene>
    <name evidence="1" type="ORF">Vadar_006434</name>
</gene>